<evidence type="ECO:0000313" key="2">
    <source>
        <dbReference type="Ensembl" id="ENSMPUP00000016363.1"/>
    </source>
</evidence>
<evidence type="ECO:0000256" key="1">
    <source>
        <dbReference type="SAM" id="MobiDB-lite"/>
    </source>
</evidence>
<organism evidence="2">
    <name type="scientific">Mustela putorius furo</name>
    <name type="common">European domestic ferret</name>
    <name type="synonym">Mustela furo</name>
    <dbReference type="NCBI Taxonomy" id="9669"/>
    <lineage>
        <taxon>Eukaryota</taxon>
        <taxon>Metazoa</taxon>
        <taxon>Chordata</taxon>
        <taxon>Craniata</taxon>
        <taxon>Vertebrata</taxon>
        <taxon>Euteleostomi</taxon>
        <taxon>Mammalia</taxon>
        <taxon>Eutheria</taxon>
        <taxon>Laurasiatheria</taxon>
        <taxon>Carnivora</taxon>
        <taxon>Caniformia</taxon>
        <taxon>Musteloidea</taxon>
        <taxon>Mustelidae</taxon>
        <taxon>Mustelinae</taxon>
        <taxon>Mustela</taxon>
    </lineage>
</organism>
<dbReference type="Ensembl" id="ENSMPUT00000016608.1">
    <property type="protein sequence ID" value="ENSMPUP00000016363.1"/>
    <property type="gene ID" value="ENSMPUG00000016466.1"/>
</dbReference>
<feature type="region of interest" description="Disordered" evidence="1">
    <location>
        <begin position="1"/>
        <end position="20"/>
    </location>
</feature>
<proteinExistence type="predicted"/>
<dbReference type="EMBL" id="AEYP01017872">
    <property type="status" value="NOT_ANNOTATED_CDS"/>
    <property type="molecule type" value="Genomic_DNA"/>
</dbReference>
<name>M3YYF3_MUSPF</name>
<reference evidence="2" key="1">
    <citation type="submission" date="2024-06" db="UniProtKB">
        <authorList>
            <consortium name="Ensembl"/>
        </authorList>
    </citation>
    <scope>IDENTIFICATION</scope>
</reference>
<dbReference type="AlphaFoldDB" id="M3YYF3"/>
<sequence>RYRSLSAGLLQPPPAEPSPRVVDRAASVARRPLHSTSLSPAELPALLPIAPFLPQTTHALPSSRDAP</sequence>
<accession>M3YYF3</accession>
<dbReference type="HOGENOM" id="CLU_2819240_0_0_1"/>
<protein>
    <submittedName>
        <fullName evidence="2">Uncharacterized protein</fullName>
    </submittedName>
</protein>
<dbReference type="InParanoid" id="M3YYF3"/>